<dbReference type="InterPro" id="IPR000675">
    <property type="entry name" value="Cutinase/axe"/>
</dbReference>
<comment type="similarity">
    <text evidence="2">Belongs to the cutinase family.</text>
</comment>
<evidence type="ECO:0000256" key="7">
    <source>
        <dbReference type="ARBA" id="ARBA00023157"/>
    </source>
</evidence>
<name>A0A081CLD2_PSEA2</name>
<dbReference type="RefSeq" id="XP_014654420.1">
    <property type="nucleotide sequence ID" value="XM_014798934.1"/>
</dbReference>
<gene>
    <name evidence="9" type="ORF">PAN0_018c5706</name>
</gene>
<protein>
    <recommendedName>
        <fullName evidence="3">cutinase</fullName>
        <ecNumber evidence="3">3.1.1.74</ecNumber>
    </recommendedName>
</protein>
<evidence type="ECO:0000256" key="1">
    <source>
        <dbReference type="ARBA" id="ARBA00004613"/>
    </source>
</evidence>
<evidence type="ECO:0000256" key="4">
    <source>
        <dbReference type="ARBA" id="ARBA00022525"/>
    </source>
</evidence>
<organism evidence="9 10">
    <name type="scientific">Pseudozyma antarctica</name>
    <name type="common">Yeast</name>
    <name type="synonym">Candida antarctica</name>
    <dbReference type="NCBI Taxonomy" id="84753"/>
    <lineage>
        <taxon>Eukaryota</taxon>
        <taxon>Fungi</taxon>
        <taxon>Dikarya</taxon>
        <taxon>Basidiomycota</taxon>
        <taxon>Ustilaginomycotina</taxon>
        <taxon>Ustilaginomycetes</taxon>
        <taxon>Ustilaginales</taxon>
        <taxon>Ustilaginaceae</taxon>
        <taxon>Moesziomyces</taxon>
    </lineage>
</organism>
<dbReference type="SMART" id="SM01110">
    <property type="entry name" value="Cutinase"/>
    <property type="match status" value="1"/>
</dbReference>
<evidence type="ECO:0000313" key="10">
    <source>
        <dbReference type="Proteomes" id="UP000053758"/>
    </source>
</evidence>
<keyword evidence="4" id="KW-0964">Secreted</keyword>
<dbReference type="EMBL" id="DF830085">
    <property type="protein sequence ID" value="GAK67478.1"/>
    <property type="molecule type" value="Genomic_DNA"/>
</dbReference>
<accession>A0A081CLD2</accession>
<dbReference type="AlphaFoldDB" id="A0A081CLD2"/>
<dbReference type="OrthoDB" id="2586582at2759"/>
<dbReference type="GeneID" id="26306454"/>
<proteinExistence type="inferred from homology"/>
<evidence type="ECO:0000256" key="6">
    <source>
        <dbReference type="ARBA" id="ARBA00022801"/>
    </source>
</evidence>
<comment type="subcellular location">
    <subcellularLocation>
        <location evidence="1">Secreted</location>
    </subcellularLocation>
</comment>
<dbReference type="PANTHER" id="PTHR48250:SF3">
    <property type="entry name" value="CUTINASE 1-RELATED"/>
    <property type="match status" value="1"/>
</dbReference>
<dbReference type="Proteomes" id="UP000053758">
    <property type="component" value="Unassembled WGS sequence"/>
</dbReference>
<dbReference type="SUPFAM" id="SSF53474">
    <property type="entry name" value="alpha/beta-Hydrolases"/>
    <property type="match status" value="1"/>
</dbReference>
<dbReference type="GO" id="GO:0016052">
    <property type="term" value="P:carbohydrate catabolic process"/>
    <property type="evidence" value="ECO:0007669"/>
    <property type="project" value="TreeGrafter"/>
</dbReference>
<dbReference type="Pfam" id="PF01083">
    <property type="entry name" value="Cutinase"/>
    <property type="match status" value="1"/>
</dbReference>
<dbReference type="HOGENOM" id="CLU_790164_0_0_1"/>
<evidence type="ECO:0000313" key="9">
    <source>
        <dbReference type="EMBL" id="GAK67478.1"/>
    </source>
</evidence>
<keyword evidence="7" id="KW-1015">Disulfide bond</keyword>
<keyword evidence="10" id="KW-1185">Reference proteome</keyword>
<evidence type="ECO:0000256" key="5">
    <source>
        <dbReference type="ARBA" id="ARBA00022729"/>
    </source>
</evidence>
<dbReference type="Gene3D" id="3.40.50.1820">
    <property type="entry name" value="alpha/beta hydrolase"/>
    <property type="match status" value="1"/>
</dbReference>
<evidence type="ECO:0000256" key="2">
    <source>
        <dbReference type="ARBA" id="ARBA00007534"/>
    </source>
</evidence>
<evidence type="ECO:0000256" key="8">
    <source>
        <dbReference type="ARBA" id="ARBA00034045"/>
    </source>
</evidence>
<keyword evidence="5" id="KW-0732">Signal</keyword>
<dbReference type="InterPro" id="IPR029058">
    <property type="entry name" value="AB_hydrolase_fold"/>
</dbReference>
<dbReference type="InterPro" id="IPR011150">
    <property type="entry name" value="Cutinase_monf"/>
</dbReference>
<keyword evidence="6" id="KW-0378">Hydrolase</keyword>
<comment type="catalytic activity">
    <reaction evidence="8">
        <text>cutin + H2O = cutin monomers.</text>
        <dbReference type="EC" id="3.1.1.74"/>
    </reaction>
</comment>
<dbReference type="GO" id="GO:0005576">
    <property type="term" value="C:extracellular region"/>
    <property type="evidence" value="ECO:0007669"/>
    <property type="project" value="UniProtKB-SubCell"/>
</dbReference>
<dbReference type="PANTHER" id="PTHR48250">
    <property type="entry name" value="CUTINASE 2-RELATED"/>
    <property type="match status" value="1"/>
</dbReference>
<sequence length="350" mass="35074">MQTFVLWILCSLVLGALALPADKDQAPNNDGGSPASKKDGGVAVKKRSPLMMPGMGGLGSMGDLGGLGGGGLGGLSGGGLGGGGISGLGGGLGGLGGGMPNLLSMANPSSSSTSSGADTSPLSGLMGMGGLSGIGNLGNAGKFASSLSTTPDTTSPSPNDPPASSSTPGCPPLYLIFARGTAEIQGTFGIVGRPLCTGLQQAIPGTLCYDTVYTSDAEYMVSPGIGANTASRFIASIAAKCPTTKYALAGYSKGAMVVHQIRAKNVVAAVTFGDPLKMQAVQSTNDVKTFCNLGDPVCENGMMIMAHMTYSMQDIPQAVQFIVQAFKSSGTATRRKRHPRRRHASHGAGP</sequence>
<reference evidence="10" key="1">
    <citation type="journal article" date="2014" name="Genome Announc.">
        <title>Draft Genome Sequence of the Yeast Pseudozyma antarctica Type Strain JCM10317, a Producer of the Glycolipid Biosurfactants, Mannosylerythritol Lipids.</title>
        <authorList>
            <person name="Saika A."/>
            <person name="Koike H."/>
            <person name="Hori T."/>
            <person name="Fukuoka T."/>
            <person name="Sato S."/>
            <person name="Habe H."/>
            <person name="Kitamoto D."/>
            <person name="Morita T."/>
        </authorList>
    </citation>
    <scope>NUCLEOTIDE SEQUENCE [LARGE SCALE GENOMIC DNA]</scope>
    <source>
        <strain evidence="10">JCM 10317</strain>
    </source>
</reference>
<evidence type="ECO:0000256" key="3">
    <source>
        <dbReference type="ARBA" id="ARBA00013095"/>
    </source>
</evidence>
<dbReference type="EC" id="3.1.1.74" evidence="3"/>
<dbReference type="GO" id="GO:0050525">
    <property type="term" value="F:cutinase activity"/>
    <property type="evidence" value="ECO:0007669"/>
    <property type="project" value="UniProtKB-EC"/>
</dbReference>